<dbReference type="SMART" id="SM00906">
    <property type="entry name" value="Fungal_trans"/>
    <property type="match status" value="1"/>
</dbReference>
<dbReference type="SUPFAM" id="SSF57701">
    <property type="entry name" value="Zn2/Cys6 DNA-binding domain"/>
    <property type="match status" value="1"/>
</dbReference>
<keyword evidence="4" id="KW-0472">Membrane</keyword>
<dbReference type="CDD" id="cd00067">
    <property type="entry name" value="GAL4"/>
    <property type="match status" value="1"/>
</dbReference>
<evidence type="ECO:0000313" key="6">
    <source>
        <dbReference type="EMBL" id="MBW0528437.1"/>
    </source>
</evidence>
<dbReference type="Pfam" id="PF00172">
    <property type="entry name" value="Zn_clus"/>
    <property type="match status" value="1"/>
</dbReference>
<gene>
    <name evidence="6" type="ORF">O181_068152</name>
</gene>
<dbReference type="GO" id="GO:0008270">
    <property type="term" value="F:zinc ion binding"/>
    <property type="evidence" value="ECO:0007669"/>
    <property type="project" value="InterPro"/>
</dbReference>
<feature type="compositionally biased region" description="Low complexity" evidence="3">
    <location>
        <begin position="119"/>
        <end position="140"/>
    </location>
</feature>
<organism evidence="6 7">
    <name type="scientific">Austropuccinia psidii MF-1</name>
    <dbReference type="NCBI Taxonomy" id="1389203"/>
    <lineage>
        <taxon>Eukaryota</taxon>
        <taxon>Fungi</taxon>
        <taxon>Dikarya</taxon>
        <taxon>Basidiomycota</taxon>
        <taxon>Pucciniomycotina</taxon>
        <taxon>Pucciniomycetes</taxon>
        <taxon>Pucciniales</taxon>
        <taxon>Sphaerophragmiaceae</taxon>
        <taxon>Austropuccinia</taxon>
    </lineage>
</organism>
<dbReference type="Gene3D" id="4.10.240.10">
    <property type="entry name" value="Zn(2)-C6 fungal-type DNA-binding domain"/>
    <property type="match status" value="1"/>
</dbReference>
<dbReference type="OrthoDB" id="4456959at2759"/>
<accession>A0A9Q3F203</accession>
<dbReference type="PROSITE" id="PS50048">
    <property type="entry name" value="ZN2_CY6_FUNGAL_2"/>
    <property type="match status" value="1"/>
</dbReference>
<keyword evidence="4" id="KW-1133">Transmembrane helix</keyword>
<keyword evidence="1" id="KW-0479">Metal-binding</keyword>
<feature type="region of interest" description="Disordered" evidence="3">
    <location>
        <begin position="119"/>
        <end position="155"/>
    </location>
</feature>
<dbReference type="GO" id="GO:0006351">
    <property type="term" value="P:DNA-templated transcription"/>
    <property type="evidence" value="ECO:0007669"/>
    <property type="project" value="InterPro"/>
</dbReference>
<feature type="domain" description="Zn(2)-C6 fungal-type" evidence="5">
    <location>
        <begin position="13"/>
        <end position="43"/>
    </location>
</feature>
<comment type="caution">
    <text evidence="6">The sequence shown here is derived from an EMBL/GenBank/DDBJ whole genome shotgun (WGS) entry which is preliminary data.</text>
</comment>
<dbReference type="PANTHER" id="PTHR46910:SF1">
    <property type="entry name" value="MISCELLANEOUS ZN(II)2CYS6 TRANSCRIPTION FACTOR (EUROFUNG)-RELATED"/>
    <property type="match status" value="1"/>
</dbReference>
<keyword evidence="4" id="KW-0812">Transmembrane</keyword>
<dbReference type="Proteomes" id="UP000765509">
    <property type="component" value="Unassembled WGS sequence"/>
</dbReference>
<dbReference type="AlphaFoldDB" id="A0A9Q3F203"/>
<dbReference type="InterPro" id="IPR001138">
    <property type="entry name" value="Zn2Cys6_DnaBD"/>
</dbReference>
<dbReference type="Pfam" id="PF04082">
    <property type="entry name" value="Fungal_trans"/>
    <property type="match status" value="1"/>
</dbReference>
<dbReference type="PROSITE" id="PS00463">
    <property type="entry name" value="ZN2_CY6_FUNGAL_1"/>
    <property type="match status" value="1"/>
</dbReference>
<dbReference type="GO" id="GO:0003677">
    <property type="term" value="F:DNA binding"/>
    <property type="evidence" value="ECO:0007669"/>
    <property type="project" value="InterPro"/>
</dbReference>
<reference evidence="6" key="1">
    <citation type="submission" date="2021-03" db="EMBL/GenBank/DDBJ databases">
        <title>Draft genome sequence of rust myrtle Austropuccinia psidii MF-1, a brazilian biotype.</title>
        <authorList>
            <person name="Quecine M.C."/>
            <person name="Pachon D.M.R."/>
            <person name="Bonatelli M.L."/>
            <person name="Correr F.H."/>
            <person name="Franceschini L.M."/>
            <person name="Leite T.F."/>
            <person name="Margarido G.R.A."/>
            <person name="Almeida C.A."/>
            <person name="Ferrarezi J.A."/>
            <person name="Labate C.A."/>
        </authorList>
    </citation>
    <scope>NUCLEOTIDE SEQUENCE</scope>
    <source>
        <strain evidence="6">MF-1</strain>
    </source>
</reference>
<dbReference type="InterPro" id="IPR036864">
    <property type="entry name" value="Zn2-C6_fun-type_DNA-bd_sf"/>
</dbReference>
<evidence type="ECO:0000256" key="3">
    <source>
        <dbReference type="SAM" id="MobiDB-lite"/>
    </source>
</evidence>
<proteinExistence type="predicted"/>
<keyword evidence="7" id="KW-1185">Reference proteome</keyword>
<evidence type="ECO:0000313" key="7">
    <source>
        <dbReference type="Proteomes" id="UP000765509"/>
    </source>
</evidence>
<protein>
    <recommendedName>
        <fullName evidence="5">Zn(2)-C6 fungal-type domain-containing protein</fullName>
    </recommendedName>
</protein>
<sequence length="659" mass="75678">MAHFNSSQRIPRSCDRCRISKIKCVFKVDKCQACHQIGVECTFANPLSLKHRPATENDLLQLQSKCHSLEILIKHLSPSLDLNHLPNLKKFDLNQSHSQHQSSILKSFLIDPIHHQSNQSHQQSQLQSSYQSQSQNSNHHLNLHSKSHSNQFKSSSHFNPYPNSLPFFQNLFSFFTPTSTSDLHQFNHSNSYQSFKLSLTEKLLSHHYQRSIQAFQHLYPQPDLEKDLLKLYFAHIHPLLPILHPKSFLHLHASGLANLNFSFRLLCLTIFAISSRFSDDQRVFIDPLGHHRPSHHTIGLRYGFLASLYLYQPALTSFNLFHLQAYLLLCIYFYGNTTPMFIWLSIGFALQKAQAAGAHRMHSTKWASNQLHDVLRRIVFFALYELDQSLSVVLERAPSIQEEDFDLIAPSMDLADSLGIFDNPFLKSNLSSNPKLAIMENFGAWLSLKAAVLDLRSLLTVTEKIDARKFLPKHINWQGSMASFLTQVDENLKSCFESFPALTHKFDHQNINLFHLHSSVCVITWYHEVRLLIYRTLIYQTSLYGPVVENSMKTYVTNCAEAAIQLIQQMDKLKIKGLLSHGFFWIPMRTMTAAIALIYLLKSKKDQLEDKLIKKICQTIELGLEILSELAPSVYLANSGLHITKNFYTSFCITKKTSK</sequence>
<evidence type="ECO:0000256" key="4">
    <source>
        <dbReference type="SAM" id="Phobius"/>
    </source>
</evidence>
<feature type="transmembrane region" description="Helical" evidence="4">
    <location>
        <begin position="582"/>
        <end position="601"/>
    </location>
</feature>
<dbReference type="InterPro" id="IPR007219">
    <property type="entry name" value="XnlR_reg_dom"/>
</dbReference>
<evidence type="ECO:0000256" key="2">
    <source>
        <dbReference type="ARBA" id="ARBA00023242"/>
    </source>
</evidence>
<dbReference type="EMBL" id="AVOT02034358">
    <property type="protein sequence ID" value="MBW0528437.1"/>
    <property type="molecule type" value="Genomic_DNA"/>
</dbReference>
<evidence type="ECO:0000256" key="1">
    <source>
        <dbReference type="ARBA" id="ARBA00022723"/>
    </source>
</evidence>
<dbReference type="SMART" id="SM00066">
    <property type="entry name" value="GAL4"/>
    <property type="match status" value="1"/>
</dbReference>
<name>A0A9Q3F203_9BASI</name>
<dbReference type="InterPro" id="IPR050987">
    <property type="entry name" value="AtrR-like"/>
</dbReference>
<evidence type="ECO:0000259" key="5">
    <source>
        <dbReference type="PROSITE" id="PS50048"/>
    </source>
</evidence>
<keyword evidence="2" id="KW-0539">Nucleus</keyword>
<dbReference type="PANTHER" id="PTHR46910">
    <property type="entry name" value="TRANSCRIPTION FACTOR PDR1"/>
    <property type="match status" value="1"/>
</dbReference>
<dbReference type="CDD" id="cd12148">
    <property type="entry name" value="fungal_TF_MHR"/>
    <property type="match status" value="1"/>
</dbReference>
<dbReference type="GO" id="GO:0000981">
    <property type="term" value="F:DNA-binding transcription factor activity, RNA polymerase II-specific"/>
    <property type="evidence" value="ECO:0007669"/>
    <property type="project" value="InterPro"/>
</dbReference>